<evidence type="ECO:0000256" key="1">
    <source>
        <dbReference type="ARBA" id="ARBA00010914"/>
    </source>
</evidence>
<dbReference type="InterPro" id="IPR029239">
    <property type="entry name" value="CFAP418"/>
</dbReference>
<gene>
    <name evidence="8" type="ORF">PAPYR_451</name>
</gene>
<keyword evidence="9" id="KW-1185">Reference proteome</keyword>
<keyword evidence="3" id="KW-0479">Metal-binding</keyword>
<dbReference type="Pfam" id="PF00111">
    <property type="entry name" value="Fer2"/>
    <property type="match status" value="1"/>
</dbReference>
<evidence type="ECO:0000256" key="3">
    <source>
        <dbReference type="ARBA" id="ARBA00022723"/>
    </source>
</evidence>
<evidence type="ECO:0000256" key="5">
    <source>
        <dbReference type="ARBA" id="ARBA00023014"/>
    </source>
</evidence>
<evidence type="ECO:0000256" key="4">
    <source>
        <dbReference type="ARBA" id="ARBA00023004"/>
    </source>
</evidence>
<organism evidence="8 9">
    <name type="scientific">Paratrimastix pyriformis</name>
    <dbReference type="NCBI Taxonomy" id="342808"/>
    <lineage>
        <taxon>Eukaryota</taxon>
        <taxon>Metamonada</taxon>
        <taxon>Preaxostyla</taxon>
        <taxon>Paratrimastigidae</taxon>
        <taxon>Paratrimastix</taxon>
    </lineage>
</organism>
<accession>A0ABQ8UVQ9</accession>
<dbReference type="Gene3D" id="3.10.20.30">
    <property type="match status" value="1"/>
</dbReference>
<keyword evidence="5" id="KW-0411">Iron-sulfur</keyword>
<dbReference type="InterPro" id="IPR012675">
    <property type="entry name" value="Beta-grasp_dom_sf"/>
</dbReference>
<evidence type="ECO:0000256" key="6">
    <source>
        <dbReference type="ARBA" id="ARBA00034078"/>
    </source>
</evidence>
<evidence type="ECO:0000256" key="2">
    <source>
        <dbReference type="ARBA" id="ARBA00022714"/>
    </source>
</evidence>
<sequence>MRRGPSVTAAVPMACDRLRCTGCDFRVLSFSHKAWRSTVDYLFFRNSNLDPAKLSANLIDRYVFVDFRERADSDPIWRGSSMGMCRARVVTGDLRFHHPVTGKSDSASIFWEKADMQSPFTAAVLGSSLTDRFLSSVTIHFLTGGQKKTVSAEIGASICNVARENGIDIQAACQGHGMCGSCAVTIDRKHQATLSRPSNQERKTLSRQKSPKGVRLACQTLVTPACDGMEVRWG</sequence>
<comment type="caution">
    <text evidence="8">The sequence shown here is derived from an EMBL/GenBank/DDBJ whole genome shotgun (WGS) entry which is preliminary data.</text>
</comment>
<reference evidence="8" key="1">
    <citation type="journal article" date="2022" name="bioRxiv">
        <title>Genomics of Preaxostyla Flagellates Illuminates Evolutionary Transitions and the Path Towards Mitochondrial Loss.</title>
        <authorList>
            <person name="Novak L.V.F."/>
            <person name="Treitli S.C."/>
            <person name="Pyrih J."/>
            <person name="Halakuc P."/>
            <person name="Pipaliya S.V."/>
            <person name="Vacek V."/>
            <person name="Brzon O."/>
            <person name="Soukal P."/>
            <person name="Eme L."/>
            <person name="Dacks J.B."/>
            <person name="Karnkowska A."/>
            <person name="Elias M."/>
            <person name="Hampl V."/>
        </authorList>
    </citation>
    <scope>NUCLEOTIDE SEQUENCE</scope>
    <source>
        <strain evidence="8">RCP-MX</strain>
    </source>
</reference>
<evidence type="ECO:0000259" key="7">
    <source>
        <dbReference type="PROSITE" id="PS51085"/>
    </source>
</evidence>
<dbReference type="InterPro" id="IPR001041">
    <property type="entry name" value="2Fe-2S_ferredoxin-type"/>
</dbReference>
<dbReference type="Proteomes" id="UP001141327">
    <property type="component" value="Unassembled WGS sequence"/>
</dbReference>
<comment type="similarity">
    <text evidence="1">Belongs to the adrenodoxin/putidaredoxin family.</text>
</comment>
<dbReference type="PROSITE" id="PS51085">
    <property type="entry name" value="2FE2S_FER_2"/>
    <property type="match status" value="1"/>
</dbReference>
<dbReference type="PANTHER" id="PTHR23426:SF65">
    <property type="entry name" value="FERREDOXIN-2, MITOCHONDRIAL"/>
    <property type="match status" value="1"/>
</dbReference>
<feature type="domain" description="2Fe-2S ferredoxin-type" evidence="7">
    <location>
        <begin position="137"/>
        <end position="234"/>
    </location>
</feature>
<name>A0ABQ8UVQ9_9EUKA</name>
<dbReference type="Pfam" id="PF14996">
    <property type="entry name" value="RMP"/>
    <property type="match status" value="1"/>
</dbReference>
<comment type="cofactor">
    <cofactor evidence="6">
        <name>[2Fe-2S] cluster</name>
        <dbReference type="ChEBI" id="CHEBI:190135"/>
    </cofactor>
</comment>
<dbReference type="CDD" id="cd00207">
    <property type="entry name" value="fer2"/>
    <property type="match status" value="1"/>
</dbReference>
<keyword evidence="2" id="KW-0001">2Fe-2S</keyword>
<proteinExistence type="inferred from homology"/>
<dbReference type="PANTHER" id="PTHR23426">
    <property type="entry name" value="FERREDOXIN/ADRENODOXIN"/>
    <property type="match status" value="1"/>
</dbReference>
<dbReference type="InterPro" id="IPR001055">
    <property type="entry name" value="Adrenodoxin-like"/>
</dbReference>
<dbReference type="EMBL" id="JAPMOS010000001">
    <property type="protein sequence ID" value="KAJ4463167.1"/>
    <property type="molecule type" value="Genomic_DNA"/>
</dbReference>
<evidence type="ECO:0000313" key="9">
    <source>
        <dbReference type="Proteomes" id="UP001141327"/>
    </source>
</evidence>
<keyword evidence="4" id="KW-0408">Iron</keyword>
<dbReference type="InterPro" id="IPR036010">
    <property type="entry name" value="2Fe-2S_ferredoxin-like_sf"/>
</dbReference>
<dbReference type="SUPFAM" id="SSF54292">
    <property type="entry name" value="2Fe-2S ferredoxin-like"/>
    <property type="match status" value="1"/>
</dbReference>
<evidence type="ECO:0000313" key="8">
    <source>
        <dbReference type="EMBL" id="KAJ4463167.1"/>
    </source>
</evidence>
<protein>
    <submittedName>
        <fullName evidence="8">2Fe-2S ferredoxin</fullName>
    </submittedName>
</protein>